<dbReference type="EMBL" id="QDKM01000014">
    <property type="protein sequence ID" value="PVH27391.1"/>
    <property type="molecule type" value="Genomic_DNA"/>
</dbReference>
<dbReference type="RefSeq" id="WP_116559892.1">
    <property type="nucleotide sequence ID" value="NZ_QDKM01000014.1"/>
</dbReference>
<dbReference type="PANTHER" id="PTHR42791:SF1">
    <property type="entry name" value="N-ACETYLTRANSFERASE DOMAIN-CONTAINING PROTEIN"/>
    <property type="match status" value="1"/>
</dbReference>
<keyword evidence="3" id="KW-1185">Reference proteome</keyword>
<dbReference type="GO" id="GO:0016747">
    <property type="term" value="F:acyltransferase activity, transferring groups other than amino-acyl groups"/>
    <property type="evidence" value="ECO:0007669"/>
    <property type="project" value="InterPro"/>
</dbReference>
<feature type="domain" description="N-acetyltransferase" evidence="1">
    <location>
        <begin position="7"/>
        <end position="204"/>
    </location>
</feature>
<evidence type="ECO:0000259" key="1">
    <source>
        <dbReference type="PROSITE" id="PS51186"/>
    </source>
</evidence>
<dbReference type="Proteomes" id="UP000245911">
    <property type="component" value="Unassembled WGS sequence"/>
</dbReference>
<dbReference type="PROSITE" id="PS51186">
    <property type="entry name" value="GNAT"/>
    <property type="match status" value="1"/>
</dbReference>
<dbReference type="InterPro" id="IPR000182">
    <property type="entry name" value="GNAT_dom"/>
</dbReference>
<protein>
    <submittedName>
        <fullName evidence="2">N-acetyltransferase</fullName>
    </submittedName>
</protein>
<sequence length="206" mass="23284">MPVELKLQIRGLAPDDLPAAVALLAAAMCDNPLHIRVFGADPTRRQRRLAGFLEIMVDYIHERGEFLGAFHQDELIGVLGLIGPGLCRPSLRDRVEIGRGFMFRLPPTTLWPLYRWLTIWARHDPDAPHWHIGPLAVHADFRRRGVGRRLMAAGCRRVDACHAPAWLETDLPINVAFYQTLGFSKEGSVSVLGMRNWFMYRPVGQS</sequence>
<dbReference type="OrthoDB" id="7057833at2"/>
<evidence type="ECO:0000313" key="3">
    <source>
        <dbReference type="Proteomes" id="UP000245911"/>
    </source>
</evidence>
<name>A0A2T8HPM1_9RHOB</name>
<dbReference type="InterPro" id="IPR016181">
    <property type="entry name" value="Acyl_CoA_acyltransferase"/>
</dbReference>
<dbReference type="SUPFAM" id="SSF55729">
    <property type="entry name" value="Acyl-CoA N-acyltransferases (Nat)"/>
    <property type="match status" value="1"/>
</dbReference>
<accession>A0A2T8HPM1</accession>
<dbReference type="InterPro" id="IPR052523">
    <property type="entry name" value="Trichothecene_AcTrans"/>
</dbReference>
<comment type="caution">
    <text evidence="2">The sequence shown here is derived from an EMBL/GenBank/DDBJ whole genome shotgun (WGS) entry which is preliminary data.</text>
</comment>
<organism evidence="2 3">
    <name type="scientific">Pararhodobacter oceanensis</name>
    <dbReference type="NCBI Taxonomy" id="2172121"/>
    <lineage>
        <taxon>Bacteria</taxon>
        <taxon>Pseudomonadati</taxon>
        <taxon>Pseudomonadota</taxon>
        <taxon>Alphaproteobacteria</taxon>
        <taxon>Rhodobacterales</taxon>
        <taxon>Paracoccaceae</taxon>
        <taxon>Pararhodobacter</taxon>
    </lineage>
</organism>
<evidence type="ECO:0000313" key="2">
    <source>
        <dbReference type="EMBL" id="PVH27391.1"/>
    </source>
</evidence>
<keyword evidence="2" id="KW-0808">Transferase</keyword>
<dbReference type="PANTHER" id="PTHR42791">
    <property type="entry name" value="GNAT FAMILY ACETYLTRANSFERASE"/>
    <property type="match status" value="1"/>
</dbReference>
<dbReference type="AlphaFoldDB" id="A0A2T8HPM1"/>
<dbReference type="Gene3D" id="3.40.630.30">
    <property type="match status" value="1"/>
</dbReference>
<reference evidence="2 3" key="1">
    <citation type="submission" date="2018-04" db="EMBL/GenBank/DDBJ databases">
        <title>Pararhodobacter oceanense sp. nov., isolated from marine intertidal sediment.</title>
        <authorList>
            <person name="Wang X.-L."/>
            <person name="Du Z.-J."/>
        </authorList>
    </citation>
    <scope>NUCLEOTIDE SEQUENCE [LARGE SCALE GENOMIC DNA]</scope>
    <source>
        <strain evidence="2 3">AM505</strain>
    </source>
</reference>
<gene>
    <name evidence="2" type="ORF">DDE20_17875</name>
</gene>
<dbReference type="Pfam" id="PF00583">
    <property type="entry name" value="Acetyltransf_1"/>
    <property type="match status" value="1"/>
</dbReference>
<proteinExistence type="predicted"/>
<dbReference type="CDD" id="cd04301">
    <property type="entry name" value="NAT_SF"/>
    <property type="match status" value="1"/>
</dbReference>